<name>A0A927F6K9_9BACT</name>
<dbReference type="SUPFAM" id="SSF52172">
    <property type="entry name" value="CheY-like"/>
    <property type="match status" value="1"/>
</dbReference>
<dbReference type="RefSeq" id="WP_191616528.1">
    <property type="nucleotide sequence ID" value="NZ_JACYFG010000007.1"/>
</dbReference>
<feature type="compositionally biased region" description="Polar residues" evidence="4">
    <location>
        <begin position="504"/>
        <end position="518"/>
    </location>
</feature>
<feature type="region of interest" description="Disordered" evidence="4">
    <location>
        <begin position="487"/>
        <end position="559"/>
    </location>
</feature>
<dbReference type="Proteomes" id="UP000622317">
    <property type="component" value="Unassembled WGS sequence"/>
</dbReference>
<dbReference type="AlphaFoldDB" id="A0A927F6K9"/>
<comment type="caution">
    <text evidence="6">The sequence shown here is derived from an EMBL/GenBank/DDBJ whole genome shotgun (WGS) entry which is preliminary data.</text>
</comment>
<evidence type="ECO:0000259" key="5">
    <source>
        <dbReference type="PROSITE" id="PS50110"/>
    </source>
</evidence>
<dbReference type="EMBL" id="JACYFG010000007">
    <property type="protein sequence ID" value="MBD5779402.1"/>
    <property type="molecule type" value="Genomic_DNA"/>
</dbReference>
<reference evidence="6" key="1">
    <citation type="submission" date="2020-09" db="EMBL/GenBank/DDBJ databases">
        <title>Pelagicoccus enzymogenes sp. nov. with an EPS production, isolated from marine sediment.</title>
        <authorList>
            <person name="Feng X."/>
        </authorList>
    </citation>
    <scope>NUCLEOTIDE SEQUENCE</scope>
    <source>
        <strain evidence="6">NFK12</strain>
    </source>
</reference>
<dbReference type="PANTHER" id="PTHR23160:SF19">
    <property type="entry name" value="MYOSIN HEAVY CHAIN-RELATED PROTEIN"/>
    <property type="match status" value="1"/>
</dbReference>
<accession>A0A927F6K9</accession>
<organism evidence="6 7">
    <name type="scientific">Pelagicoccus enzymogenes</name>
    <dbReference type="NCBI Taxonomy" id="2773457"/>
    <lineage>
        <taxon>Bacteria</taxon>
        <taxon>Pseudomonadati</taxon>
        <taxon>Verrucomicrobiota</taxon>
        <taxon>Opitutia</taxon>
        <taxon>Puniceicoccales</taxon>
        <taxon>Pelagicoccaceae</taxon>
        <taxon>Pelagicoccus</taxon>
    </lineage>
</organism>
<feature type="domain" description="Response regulatory" evidence="5">
    <location>
        <begin position="4"/>
        <end position="119"/>
    </location>
</feature>
<evidence type="ECO:0000256" key="4">
    <source>
        <dbReference type="SAM" id="MobiDB-lite"/>
    </source>
</evidence>
<keyword evidence="2" id="KW-0597">Phosphoprotein</keyword>
<dbReference type="SUPFAM" id="SSF161270">
    <property type="entry name" value="PspA lactotransferrin-binding region"/>
    <property type="match status" value="1"/>
</dbReference>
<feature type="compositionally biased region" description="Basic and acidic residues" evidence="4">
    <location>
        <begin position="524"/>
        <end position="546"/>
    </location>
</feature>
<evidence type="ECO:0000256" key="2">
    <source>
        <dbReference type="PROSITE-ProRule" id="PRU00169"/>
    </source>
</evidence>
<gene>
    <name evidence="6" type="ORF">IEN85_07835</name>
</gene>
<dbReference type="Gene3D" id="3.40.50.2300">
    <property type="match status" value="1"/>
</dbReference>
<feature type="coiled-coil region" evidence="3">
    <location>
        <begin position="290"/>
        <end position="480"/>
    </location>
</feature>
<keyword evidence="1 3" id="KW-0175">Coiled coil</keyword>
<dbReference type="InterPro" id="IPR001789">
    <property type="entry name" value="Sig_transdc_resp-reg_receiver"/>
</dbReference>
<evidence type="ECO:0000256" key="1">
    <source>
        <dbReference type="ARBA" id="ARBA00023054"/>
    </source>
</evidence>
<evidence type="ECO:0000313" key="7">
    <source>
        <dbReference type="Proteomes" id="UP000622317"/>
    </source>
</evidence>
<dbReference type="InterPro" id="IPR011006">
    <property type="entry name" value="CheY-like_superfamily"/>
</dbReference>
<keyword evidence="7" id="KW-1185">Reference proteome</keyword>
<dbReference type="Pfam" id="PF00072">
    <property type="entry name" value="Response_reg"/>
    <property type="match status" value="1"/>
</dbReference>
<evidence type="ECO:0000256" key="3">
    <source>
        <dbReference type="SAM" id="Coils"/>
    </source>
</evidence>
<feature type="modified residue" description="4-aspartylphosphate" evidence="2">
    <location>
        <position position="53"/>
    </location>
</feature>
<dbReference type="PROSITE" id="PS50110">
    <property type="entry name" value="RESPONSE_REGULATORY"/>
    <property type="match status" value="1"/>
</dbReference>
<protein>
    <submittedName>
        <fullName evidence="6">Response regulator</fullName>
    </submittedName>
</protein>
<dbReference type="CDD" id="cd00156">
    <property type="entry name" value="REC"/>
    <property type="match status" value="1"/>
</dbReference>
<proteinExistence type="predicted"/>
<sequence>MNKKILIVRGDKQNAKALSFLLAGSGYQISAHSSAGEAVEAARHQRFDLAITDEALPENQPDLTLVSNLREAQPTLPIFYLAQAQSVETVISCIRAGVTEVLNDPNDLRSLLETTNNFLRGTNNVPSDDEVTWEDILQVERLLDNAYPGSGNSTNAGPAANPAEVQKLQEKLEAALAERDRTTGELATTLANLDKARRLVDELKRGNGNQATDSEIQERAAELDERERKLKETSARLSQQKFEVESQLAELEAQQIEFEEAQKEALPNGGGAEISSQELEDERAKFNSIRLDLQATIQDLQRELEVAKSKASSSESLQGELASLREQIQDAKESIAEKDFIIEQRDRELESLKANLESTASNLQVEELEDAKRLVEIERHKLQERIDQLELEKRISDEKHKKDQREIQVERRDAEISLREMQNAIKEEQLKLKVEQATLRDELRQFEQARANFQEDVEELQSKQAELRKMEAYLNQMEESIKANGVMAENTLPKPDNTVFEPIKTTTPSTPAVEQNGDQPAAGEKPKSETAKKPEDWGKPNMEKKAGRGPLRIGRRSSF</sequence>
<evidence type="ECO:0000313" key="6">
    <source>
        <dbReference type="EMBL" id="MBD5779402.1"/>
    </source>
</evidence>
<dbReference type="GO" id="GO:0000160">
    <property type="term" value="P:phosphorelay signal transduction system"/>
    <property type="evidence" value="ECO:0007669"/>
    <property type="project" value="InterPro"/>
</dbReference>
<feature type="coiled-coil region" evidence="3">
    <location>
        <begin position="216"/>
        <end position="264"/>
    </location>
</feature>
<dbReference type="PANTHER" id="PTHR23160">
    <property type="entry name" value="SYNAPTONEMAL COMPLEX PROTEIN-RELATED"/>
    <property type="match status" value="1"/>
</dbReference>
<dbReference type="SMART" id="SM00448">
    <property type="entry name" value="REC"/>
    <property type="match status" value="1"/>
</dbReference>